<reference evidence="1 2" key="1">
    <citation type="submission" date="2022-09" db="EMBL/GenBank/DDBJ databases">
        <title>Chryseobacterium oleae sp.nov., isolated from the inter-root soil of Pyrola calliantha H. Andr. in Tibet.</title>
        <authorList>
            <person name="Li Z."/>
        </authorList>
    </citation>
    <scope>NUCLEOTIDE SEQUENCE [LARGE SCALE GENOMIC DNA]</scope>
    <source>
        <strain evidence="2">pc1-10</strain>
    </source>
</reference>
<gene>
    <name evidence="1" type="ORF">N0B48_15510</name>
</gene>
<proteinExistence type="predicted"/>
<dbReference type="Proteomes" id="UP001525566">
    <property type="component" value="Unassembled WGS sequence"/>
</dbReference>
<protein>
    <submittedName>
        <fullName evidence="1">Uncharacterized protein</fullName>
    </submittedName>
</protein>
<sequence length="523" mass="57119">MKNKLPFLSLMLSLGLLGQSVVVVPGTGNYDLNGIVYNNSLFFSKSFKLSKFDGVSVTAIPVPEYNSQPIVGNLTGNMIIYNNKLCYNYDYKAGGGPTNESQNKDFLVTYDGLSQTTFLNPEAVYSSGGIFIGDNGSENAPIISNGKLFLKGAYYSGVNSNLFLFDGQVIKKINNVSNQSDQATGQVKLGDWALDYNNELYFGYQDSNMTWPGIAKFNGTSIVRLNTDNNKEYWGSIFSLNNQLYFKINFMSAPSGYGIGSYDASANTISKIPTPVLLYSGAQKPLVYNSQAFITVGDVKLSVFDGVTVNQVANITTNDRGIVGRRVLFANDIYFPYLDSNNKYLLGKYSGTGISLIPNPSTADQGIGRSLIEFNGNMFFTYTSGGINYLAKYNGQNITVMPNPDNGQGVQDSEFVVYGNDIYFPYKNAAGIINMAKYGTTVLSTKETVKDVGVSIFKDNNGFSVVSKIEKITKIEVLDASGREILNGKANTQKYSFEIGTHGVFIVNVTLENGKVSTLKVRN</sequence>
<dbReference type="RefSeq" id="WP_259839694.1">
    <property type="nucleotide sequence ID" value="NZ_JAOAMU010000005.1"/>
</dbReference>
<keyword evidence="2" id="KW-1185">Reference proteome</keyword>
<organism evidence="1 2">
    <name type="scientific">Chryseobacterium herbae</name>
    <dbReference type="NCBI Taxonomy" id="2976476"/>
    <lineage>
        <taxon>Bacteria</taxon>
        <taxon>Pseudomonadati</taxon>
        <taxon>Bacteroidota</taxon>
        <taxon>Flavobacteriia</taxon>
        <taxon>Flavobacteriales</taxon>
        <taxon>Weeksellaceae</taxon>
        <taxon>Chryseobacterium group</taxon>
        <taxon>Chryseobacterium</taxon>
    </lineage>
</organism>
<evidence type="ECO:0000313" key="2">
    <source>
        <dbReference type="Proteomes" id="UP001525566"/>
    </source>
</evidence>
<accession>A0ABT2IWT3</accession>
<name>A0ABT2IWT3_9FLAO</name>
<evidence type="ECO:0000313" key="1">
    <source>
        <dbReference type="EMBL" id="MCT2563301.1"/>
    </source>
</evidence>
<comment type="caution">
    <text evidence="1">The sequence shown here is derived from an EMBL/GenBank/DDBJ whole genome shotgun (WGS) entry which is preliminary data.</text>
</comment>
<dbReference type="EMBL" id="JAOAMU010000005">
    <property type="protein sequence ID" value="MCT2563301.1"/>
    <property type="molecule type" value="Genomic_DNA"/>
</dbReference>